<feature type="region of interest" description="Disordered" evidence="1">
    <location>
        <begin position="201"/>
        <end position="274"/>
    </location>
</feature>
<sequence>PRFLSLPIYLPSNAIEDYEYFGEVHAWSYYEEPSNRGSRSSYYSEGNEDYFEEQSYEIDDSIPGGYGNDNPNYYPYNQYYAHPSPSSGSGGGGYLPGNKMHYYEGAGANASSGEAFSREGSDSSSSGSSASDAEPYRMNYRHHHGDYSAAVCDFVAPTDDPEALQIAASLSPNQKSILAHVMQALGPKTVWDGLMAGKKRQQMQKAAAASSESKTENGEEEKEGCSSSSNGGEEKNGETCNGHTSDDGNQVNNISMSNGNHKSEIVAPATTTTS</sequence>
<feature type="region of interest" description="Disordered" evidence="1">
    <location>
        <begin position="111"/>
        <end position="134"/>
    </location>
</feature>
<evidence type="ECO:0000313" key="2">
    <source>
        <dbReference type="EMBL" id="VUZ42348.1"/>
    </source>
</evidence>
<dbReference type="EMBL" id="CABIJS010000088">
    <property type="protein sequence ID" value="VUZ42348.1"/>
    <property type="molecule type" value="Genomic_DNA"/>
</dbReference>
<proteinExistence type="predicted"/>
<accession>A0A564Y6E4</accession>
<feature type="compositionally biased region" description="Low complexity" evidence="1">
    <location>
        <begin position="122"/>
        <end position="133"/>
    </location>
</feature>
<keyword evidence="3" id="KW-1185">Reference proteome</keyword>
<feature type="compositionally biased region" description="Low complexity" evidence="1">
    <location>
        <begin position="203"/>
        <end position="212"/>
    </location>
</feature>
<protein>
    <submittedName>
        <fullName evidence="2">Uncharacterized protein</fullName>
    </submittedName>
</protein>
<evidence type="ECO:0000313" key="3">
    <source>
        <dbReference type="Proteomes" id="UP000321570"/>
    </source>
</evidence>
<feature type="compositionally biased region" description="Acidic residues" evidence="1">
    <location>
        <begin position="46"/>
        <end position="60"/>
    </location>
</feature>
<feature type="compositionally biased region" description="Polar residues" evidence="1">
    <location>
        <begin position="35"/>
        <end position="44"/>
    </location>
</feature>
<gene>
    <name evidence="2" type="ORF">WMSIL1_LOCUS3025</name>
</gene>
<reference evidence="2 3" key="1">
    <citation type="submission" date="2019-07" db="EMBL/GenBank/DDBJ databases">
        <authorList>
            <person name="Jastrzebski P J."/>
            <person name="Paukszto L."/>
            <person name="Jastrzebski P J."/>
        </authorList>
    </citation>
    <scope>NUCLEOTIDE SEQUENCE [LARGE SCALE GENOMIC DNA]</scope>
    <source>
        <strain evidence="2 3">WMS-il1</strain>
    </source>
</reference>
<feature type="non-terminal residue" evidence="2">
    <location>
        <position position="1"/>
    </location>
</feature>
<dbReference type="AlphaFoldDB" id="A0A564Y6E4"/>
<dbReference type="Proteomes" id="UP000321570">
    <property type="component" value="Unassembled WGS sequence"/>
</dbReference>
<name>A0A564Y6E4_HYMDI</name>
<evidence type="ECO:0000256" key="1">
    <source>
        <dbReference type="SAM" id="MobiDB-lite"/>
    </source>
</evidence>
<feature type="region of interest" description="Disordered" evidence="1">
    <location>
        <begin position="32"/>
        <end position="70"/>
    </location>
</feature>
<organism evidence="2 3">
    <name type="scientific">Hymenolepis diminuta</name>
    <name type="common">Rat tapeworm</name>
    <dbReference type="NCBI Taxonomy" id="6216"/>
    <lineage>
        <taxon>Eukaryota</taxon>
        <taxon>Metazoa</taxon>
        <taxon>Spiralia</taxon>
        <taxon>Lophotrochozoa</taxon>
        <taxon>Platyhelminthes</taxon>
        <taxon>Cestoda</taxon>
        <taxon>Eucestoda</taxon>
        <taxon>Cyclophyllidea</taxon>
        <taxon>Hymenolepididae</taxon>
        <taxon>Hymenolepis</taxon>
    </lineage>
</organism>
<feature type="compositionally biased region" description="Polar residues" evidence="1">
    <location>
        <begin position="239"/>
        <end position="260"/>
    </location>
</feature>